<proteinExistence type="predicted"/>
<protein>
    <submittedName>
        <fullName evidence="2">Uncharacterized protein</fullName>
    </submittedName>
</protein>
<evidence type="ECO:0000256" key="1">
    <source>
        <dbReference type="SAM" id="SignalP"/>
    </source>
</evidence>
<dbReference type="Proteomes" id="UP000016922">
    <property type="component" value="Unassembled WGS sequence"/>
</dbReference>
<accession>S3CYC4</accession>
<evidence type="ECO:0000313" key="3">
    <source>
        <dbReference type="Proteomes" id="UP000016922"/>
    </source>
</evidence>
<dbReference type="AlphaFoldDB" id="S3CYC4"/>
<dbReference type="HOGENOM" id="CLU_139881_0_0_1"/>
<dbReference type="EMBL" id="KE145372">
    <property type="protein sequence ID" value="EPE24791.1"/>
    <property type="molecule type" value="Genomic_DNA"/>
</dbReference>
<dbReference type="KEGG" id="glz:GLAREA_11372"/>
<dbReference type="GeneID" id="19470413"/>
<feature type="signal peptide" evidence="1">
    <location>
        <begin position="1"/>
        <end position="19"/>
    </location>
</feature>
<sequence>MTPFKYIFAFLSLALIALATPIAEKAEVLSDLQSDGYNTTLSSLAPRNKDGVHCCKDNGRGWKYAPVKNFDRARNDLFFTPNLKIKIGPRGCGATFGGCDAGTVVEICNDNNYAISPDAKYLYSYTVDIVRQCTMTIGGVPQVCGQNFDTDKYNIIMRGC</sequence>
<feature type="chain" id="PRO_5004519023" evidence="1">
    <location>
        <begin position="20"/>
        <end position="160"/>
    </location>
</feature>
<keyword evidence="1" id="KW-0732">Signal</keyword>
<organism evidence="2 3">
    <name type="scientific">Glarea lozoyensis (strain ATCC 20868 / MF5171)</name>
    <dbReference type="NCBI Taxonomy" id="1116229"/>
    <lineage>
        <taxon>Eukaryota</taxon>
        <taxon>Fungi</taxon>
        <taxon>Dikarya</taxon>
        <taxon>Ascomycota</taxon>
        <taxon>Pezizomycotina</taxon>
        <taxon>Leotiomycetes</taxon>
        <taxon>Helotiales</taxon>
        <taxon>Helotiaceae</taxon>
        <taxon>Glarea</taxon>
    </lineage>
</organism>
<reference evidence="2 3" key="1">
    <citation type="journal article" date="2013" name="BMC Genomics">
        <title>Genomics-driven discovery of the pneumocandin biosynthetic gene cluster in the fungus Glarea lozoyensis.</title>
        <authorList>
            <person name="Chen L."/>
            <person name="Yue Q."/>
            <person name="Zhang X."/>
            <person name="Xiang M."/>
            <person name="Wang C."/>
            <person name="Li S."/>
            <person name="Che Y."/>
            <person name="Ortiz-Lopez F.J."/>
            <person name="Bills G.F."/>
            <person name="Liu X."/>
            <person name="An Z."/>
        </authorList>
    </citation>
    <scope>NUCLEOTIDE SEQUENCE [LARGE SCALE GENOMIC DNA]</scope>
    <source>
        <strain evidence="3">ATCC 20868 / MF5171</strain>
    </source>
</reference>
<dbReference type="OrthoDB" id="3552888at2759"/>
<evidence type="ECO:0000313" key="2">
    <source>
        <dbReference type="EMBL" id="EPE24791.1"/>
    </source>
</evidence>
<gene>
    <name evidence="2" type="ORF">GLAREA_11372</name>
</gene>
<dbReference type="RefSeq" id="XP_008087706.1">
    <property type="nucleotide sequence ID" value="XM_008089515.1"/>
</dbReference>
<keyword evidence="3" id="KW-1185">Reference proteome</keyword>
<name>S3CYC4_GLAL2</name>